<organism evidence="1 2">
    <name type="scientific">Nephila pilipes</name>
    <name type="common">Giant wood spider</name>
    <name type="synonym">Nephila maculata</name>
    <dbReference type="NCBI Taxonomy" id="299642"/>
    <lineage>
        <taxon>Eukaryota</taxon>
        <taxon>Metazoa</taxon>
        <taxon>Ecdysozoa</taxon>
        <taxon>Arthropoda</taxon>
        <taxon>Chelicerata</taxon>
        <taxon>Arachnida</taxon>
        <taxon>Araneae</taxon>
        <taxon>Araneomorphae</taxon>
        <taxon>Entelegynae</taxon>
        <taxon>Araneoidea</taxon>
        <taxon>Nephilidae</taxon>
        <taxon>Nephila</taxon>
    </lineage>
</organism>
<sequence>MVIGNNNINVTMENDKEKSENNLKNREIEYSIIGSHTDNSLQSIVNELNGEDLANISCQKDMVEIPINSIAHDTISIIDIEVT</sequence>
<dbReference type="EMBL" id="BMAW01030489">
    <property type="protein sequence ID" value="GFU16728.1"/>
    <property type="molecule type" value="Genomic_DNA"/>
</dbReference>
<keyword evidence="2" id="KW-1185">Reference proteome</keyword>
<comment type="caution">
    <text evidence="1">The sequence shown here is derived from an EMBL/GenBank/DDBJ whole genome shotgun (WGS) entry which is preliminary data.</text>
</comment>
<proteinExistence type="predicted"/>
<dbReference type="Proteomes" id="UP000887013">
    <property type="component" value="Unassembled WGS sequence"/>
</dbReference>
<name>A0A8X6QBM6_NEPPI</name>
<protein>
    <submittedName>
        <fullName evidence="1">Uncharacterized protein</fullName>
    </submittedName>
</protein>
<accession>A0A8X6QBM6</accession>
<evidence type="ECO:0000313" key="1">
    <source>
        <dbReference type="EMBL" id="GFU16728.1"/>
    </source>
</evidence>
<evidence type="ECO:0000313" key="2">
    <source>
        <dbReference type="Proteomes" id="UP000887013"/>
    </source>
</evidence>
<dbReference type="AlphaFoldDB" id="A0A8X6QBM6"/>
<gene>
    <name evidence="1" type="ORF">NPIL_206701</name>
</gene>
<reference evidence="1" key="1">
    <citation type="submission" date="2020-08" db="EMBL/GenBank/DDBJ databases">
        <title>Multicomponent nature underlies the extraordinary mechanical properties of spider dragline silk.</title>
        <authorList>
            <person name="Kono N."/>
            <person name="Nakamura H."/>
            <person name="Mori M."/>
            <person name="Yoshida Y."/>
            <person name="Ohtoshi R."/>
            <person name="Malay A.D."/>
            <person name="Moran D.A.P."/>
            <person name="Tomita M."/>
            <person name="Numata K."/>
            <person name="Arakawa K."/>
        </authorList>
    </citation>
    <scope>NUCLEOTIDE SEQUENCE</scope>
</reference>